<dbReference type="AlphaFoldDB" id="A0AAV7Y184"/>
<proteinExistence type="predicted"/>
<evidence type="ECO:0000313" key="3">
    <source>
        <dbReference type="Proteomes" id="UP001075354"/>
    </source>
</evidence>
<comment type="caution">
    <text evidence="2">The sequence shown here is derived from an EMBL/GenBank/DDBJ whole genome shotgun (WGS) entry which is preliminary data.</text>
</comment>
<evidence type="ECO:0000256" key="1">
    <source>
        <dbReference type="SAM" id="MobiDB-lite"/>
    </source>
</evidence>
<protein>
    <submittedName>
        <fullName evidence="2">Uncharacterized protein</fullName>
    </submittedName>
</protein>
<dbReference type="Proteomes" id="UP001075354">
    <property type="component" value="Chromosome 1"/>
</dbReference>
<dbReference type="EMBL" id="JAPTSV010000001">
    <property type="protein sequence ID" value="KAJ1531335.1"/>
    <property type="molecule type" value="Genomic_DNA"/>
</dbReference>
<name>A0AAV7Y184_9NEOP</name>
<reference evidence="2" key="1">
    <citation type="submission" date="2022-12" db="EMBL/GenBank/DDBJ databases">
        <title>Chromosome-level genome assembly of the bean flower thrips Megalurothrips usitatus.</title>
        <authorList>
            <person name="Ma L."/>
            <person name="Liu Q."/>
            <person name="Li H."/>
            <person name="Cai W."/>
        </authorList>
    </citation>
    <scope>NUCLEOTIDE SEQUENCE</scope>
    <source>
        <strain evidence="2">Cailab_2022a</strain>
    </source>
</reference>
<accession>A0AAV7Y184</accession>
<evidence type="ECO:0000313" key="2">
    <source>
        <dbReference type="EMBL" id="KAJ1531335.1"/>
    </source>
</evidence>
<feature type="region of interest" description="Disordered" evidence="1">
    <location>
        <begin position="183"/>
        <end position="227"/>
    </location>
</feature>
<keyword evidence="3" id="KW-1185">Reference proteome</keyword>
<gene>
    <name evidence="2" type="ORF">ONE63_000019</name>
</gene>
<sequence>MVTGKHIAKVNDLFESFNGVKVVDINPPAEGEKLLYKVALTPSSPHIELWTELYDQMARWHFIGSSNITFIENWRTTMRAITYLWMDLNEENYEHLPTGHVNSDSVENFNARARIAGGHRRNPSAKDYPSAFATVLINSLTTTVKGKNCRDDNAVNSVHLGELLNAAKLIKIQVNEETIPLEETILAGEEAEDSPDDAEEEEDEVEGEDDIQPPPPPFTSDGDLHNKLQEKLGAMAGAQIAAQVVSAYMQKWNCGDCSKIEQDTP</sequence>
<feature type="compositionally biased region" description="Acidic residues" evidence="1">
    <location>
        <begin position="189"/>
        <end position="211"/>
    </location>
</feature>
<organism evidence="2 3">
    <name type="scientific">Megalurothrips usitatus</name>
    <name type="common">bean blossom thrips</name>
    <dbReference type="NCBI Taxonomy" id="439358"/>
    <lineage>
        <taxon>Eukaryota</taxon>
        <taxon>Metazoa</taxon>
        <taxon>Ecdysozoa</taxon>
        <taxon>Arthropoda</taxon>
        <taxon>Hexapoda</taxon>
        <taxon>Insecta</taxon>
        <taxon>Pterygota</taxon>
        <taxon>Neoptera</taxon>
        <taxon>Paraneoptera</taxon>
        <taxon>Thysanoptera</taxon>
        <taxon>Terebrantia</taxon>
        <taxon>Thripoidea</taxon>
        <taxon>Thripidae</taxon>
        <taxon>Megalurothrips</taxon>
    </lineage>
</organism>